<dbReference type="RefSeq" id="WP_200608961.1">
    <property type="nucleotide sequence ID" value="NZ_CP071517.1"/>
</dbReference>
<reference evidence="1 2" key="1">
    <citation type="submission" date="2021-02" db="EMBL/GenBank/DDBJ databases">
        <title>Lysobacter arenosi sp. nov., isolated from soil of gangwondo yeongwol, south Korea.</title>
        <authorList>
            <person name="Kim K.R."/>
            <person name="Kim K.H."/>
            <person name="Jeon C.O."/>
        </authorList>
    </citation>
    <scope>NUCLEOTIDE SEQUENCE [LARGE SCALE GENOMIC DNA]</scope>
    <source>
        <strain evidence="1 2">R7</strain>
    </source>
</reference>
<sequence>MDEAGTVVEVGHCKRRWIPSFAGMTVMDMVRNALPFVVPDKRYCIRSFVGVTCAPFAPCERSFDHRLVMKFNFDIAKRHALRPSGHGLYALALSPRIGDEAGPID</sequence>
<protein>
    <submittedName>
        <fullName evidence="1">Uncharacterized protein</fullName>
    </submittedName>
</protein>
<name>A0ABX7RHB4_9GAMM</name>
<proteinExistence type="predicted"/>
<keyword evidence="2" id="KW-1185">Reference proteome</keyword>
<accession>A0ABX7RHB4</accession>
<organism evidence="1 2">
    <name type="scientific">Lysobacter arenosi</name>
    <dbReference type="NCBI Taxonomy" id="2795387"/>
    <lineage>
        <taxon>Bacteria</taxon>
        <taxon>Pseudomonadati</taxon>
        <taxon>Pseudomonadota</taxon>
        <taxon>Gammaproteobacteria</taxon>
        <taxon>Lysobacterales</taxon>
        <taxon>Lysobacteraceae</taxon>
        <taxon>Lysobacter</taxon>
    </lineage>
</organism>
<dbReference type="Proteomes" id="UP000663400">
    <property type="component" value="Chromosome"/>
</dbReference>
<dbReference type="EMBL" id="CP071517">
    <property type="protein sequence ID" value="QSX76903.1"/>
    <property type="molecule type" value="Genomic_DNA"/>
</dbReference>
<evidence type="ECO:0000313" key="2">
    <source>
        <dbReference type="Proteomes" id="UP000663400"/>
    </source>
</evidence>
<evidence type="ECO:0000313" key="1">
    <source>
        <dbReference type="EMBL" id="QSX76903.1"/>
    </source>
</evidence>
<gene>
    <name evidence="1" type="ORF">HIV01_015975</name>
</gene>